<dbReference type="InterPro" id="IPR050131">
    <property type="entry name" value="Peptidase_S8_subtilisin-like"/>
</dbReference>
<evidence type="ECO:0000259" key="9">
    <source>
        <dbReference type="Pfam" id="PF00082"/>
    </source>
</evidence>
<keyword evidence="5 7" id="KW-0720">Serine protease</keyword>
<keyword evidence="2 7" id="KW-0645">Protease</keyword>
<proteinExistence type="inferred from homology"/>
<dbReference type="Gene3D" id="3.40.50.200">
    <property type="entry name" value="Peptidase S8/S53 domain"/>
    <property type="match status" value="2"/>
</dbReference>
<dbReference type="SUPFAM" id="SSF52743">
    <property type="entry name" value="Subtilisin-like"/>
    <property type="match status" value="1"/>
</dbReference>
<organism evidence="11 12">
    <name type="scientific">Magnusiomyces paraingens</name>
    <dbReference type="NCBI Taxonomy" id="2606893"/>
    <lineage>
        <taxon>Eukaryota</taxon>
        <taxon>Fungi</taxon>
        <taxon>Dikarya</taxon>
        <taxon>Ascomycota</taxon>
        <taxon>Saccharomycotina</taxon>
        <taxon>Dipodascomycetes</taxon>
        <taxon>Dipodascales</taxon>
        <taxon>Dipodascaceae</taxon>
        <taxon>Magnusiomyces</taxon>
    </lineage>
</organism>
<dbReference type="InterPro" id="IPR022398">
    <property type="entry name" value="Peptidase_S8_His-AS"/>
</dbReference>
<dbReference type="Pfam" id="PF00082">
    <property type="entry name" value="Peptidase_S8"/>
    <property type="match status" value="1"/>
</dbReference>
<feature type="active site" description="Charge relay system" evidence="6 7">
    <location>
        <position position="209"/>
    </location>
</feature>
<dbReference type="InterPro" id="IPR034187">
    <property type="entry name" value="Peptidases_S8_5"/>
</dbReference>
<evidence type="ECO:0008006" key="13">
    <source>
        <dbReference type="Google" id="ProtNLM"/>
    </source>
</evidence>
<feature type="domain" description="Peptidase S8/S53" evidence="9">
    <location>
        <begin position="200"/>
        <end position="621"/>
    </location>
</feature>
<accession>A0A5E8BTF5</accession>
<dbReference type="InterPro" id="IPR000209">
    <property type="entry name" value="Peptidase_S8/S53_dom"/>
</dbReference>
<feature type="signal peptide" evidence="8">
    <location>
        <begin position="1"/>
        <end position="21"/>
    </location>
</feature>
<dbReference type="InterPro" id="IPR036852">
    <property type="entry name" value="Peptidase_S8/S53_dom_sf"/>
</dbReference>
<feature type="domain" description="C5a peptidase/Subtilisin-like protease SBT2-like Fn3-like" evidence="10">
    <location>
        <begin position="677"/>
        <end position="779"/>
    </location>
</feature>
<gene>
    <name evidence="11" type="ORF">SAPINGB_P004229</name>
</gene>
<comment type="similarity">
    <text evidence="1 7">Belongs to the peptidase S8 family.</text>
</comment>
<dbReference type="InterPro" id="IPR010435">
    <property type="entry name" value="C5a/SBT2-like_Fn3"/>
</dbReference>
<sequence length="1241" mass="134255">MTRLLQHLAITIGFLFAATSATVVPANPQNIVPGRYIIEFEDASELIKRSSTGNPADELVQALSANGMTAQPLYTYDSPDLFEGAALAIREAPGSNPKETLARLRRLPDVKNVWPVRTVELLNDDGFASPLVDEQVYNNNNNNNNNNNKLVPRNNNGGFSNDSIVEIIPPGEKERLEPFPRWNPHLLTGVSELHKRGITGKGVTVGIIDTGTFYYDEALGGGFGNGFKVAGGWNFVGDLYDPAFQGFNVTGNGNPLDCNGHGSHVAGIIGGSNNTKFIGVAPDATLRSYKIFGCRGSATSDIILKAILRAYEDGVDIVSLSLGSNGDPFQNNPEGLVLDRLVDQGVFAAVAAGNSGSTGPFFGSALATGRHITTVGSSTTNQIVSYRARLVSSSLDSLEFTFVSTTGVQFNVTGTFDIKTFNDSACVLTKNKTLPVNSPNSPNALFLPQKTCRNYDWFYAVKDLGYPVVFNYLDKPTDTLTYTSPGGSFSNPIGLRATAENAAGVWINQQLALNHSVRIVLDETSLVPRLLLNPAEFFGTQLSSFTSWGPDFGGNLYPQVSAPGSNIFSTYRNYSYSILSGTSMSTPYISGVAALYLQSVGGRGTSKAYGREIRSRMIQTAYPLFSLMETASPRVIAPLIQQGSGLVNATRLVDSKTFIMSDPILNMGVVSEHVYRDNRVTIRNENNYAVIYNVTHIPSTTIYAKNFGGVIFNYFPPFIQQYASVKQDYSIFTIPPNSIRTITVSITIPNTVSNLLSPIYQGRIQISGHNGDVVALPYTGTFASNFSIWGSRPPVILAQRNARSDVEVVKDKTIQVTDDGTSALFMNALIGAKAVDAFLVEEHFNITNLTLPVFQISEQPGIVTDFSSFPATNLGRSANGLVFPFKFPDGVSINSGVYRVLYAGLPGIPGHDPIFTTTNEWEVYLSDPIYYYSKPAPLFNNGTNSSLPTNSSSSSPSSSITVTNIDVGSLNTNATLALSPFDSFEVTITINSEKPLVLGDSFNVTLPHQFATFPKPFSVNNEEGTPTLNVTFVNNILIATVIYPWNRTFITGSIYFTTSLKYPETYGNELVPLTFKTSDGIAMVNAIDLAPVDTDFPSSNAYTYPDHSLIQVYIPASFVNWTSLGISFGARFDFECSQIHVSQTSGIGAQAIYDLNYHTFEAGCSPLTTTAAEVKLTAPPTSGNSLRIDVPLKTKGDVRNSPVNVRIRGLVSGTEFDYYTTNNLNNVNLNGIGLSLVGKLN</sequence>
<dbReference type="RefSeq" id="XP_031854835.1">
    <property type="nucleotide sequence ID" value="XM_031998944.1"/>
</dbReference>
<keyword evidence="4 7" id="KW-0378">Hydrolase</keyword>
<evidence type="ECO:0000256" key="4">
    <source>
        <dbReference type="ARBA" id="ARBA00022801"/>
    </source>
</evidence>
<dbReference type="CDD" id="cd07489">
    <property type="entry name" value="Peptidases_S8_5"/>
    <property type="match status" value="1"/>
</dbReference>
<evidence type="ECO:0000256" key="8">
    <source>
        <dbReference type="SAM" id="SignalP"/>
    </source>
</evidence>
<evidence type="ECO:0000313" key="12">
    <source>
        <dbReference type="Proteomes" id="UP000398389"/>
    </source>
</evidence>
<evidence type="ECO:0000259" key="10">
    <source>
        <dbReference type="Pfam" id="PF06280"/>
    </source>
</evidence>
<dbReference type="PRINTS" id="PR00723">
    <property type="entry name" value="SUBTILISIN"/>
</dbReference>
<dbReference type="PROSITE" id="PS00138">
    <property type="entry name" value="SUBTILASE_SER"/>
    <property type="match status" value="1"/>
</dbReference>
<dbReference type="GO" id="GO:0004252">
    <property type="term" value="F:serine-type endopeptidase activity"/>
    <property type="evidence" value="ECO:0007669"/>
    <property type="project" value="UniProtKB-UniRule"/>
</dbReference>
<dbReference type="Pfam" id="PF06280">
    <property type="entry name" value="fn3_5"/>
    <property type="match status" value="1"/>
</dbReference>
<evidence type="ECO:0000256" key="3">
    <source>
        <dbReference type="ARBA" id="ARBA00022729"/>
    </source>
</evidence>
<dbReference type="GO" id="GO:0006508">
    <property type="term" value="P:proteolysis"/>
    <property type="evidence" value="ECO:0007669"/>
    <property type="project" value="UniProtKB-KW"/>
</dbReference>
<feature type="active site" description="Charge relay system" evidence="6 7">
    <location>
        <position position="261"/>
    </location>
</feature>
<dbReference type="PANTHER" id="PTHR43806">
    <property type="entry name" value="PEPTIDASE S8"/>
    <property type="match status" value="1"/>
</dbReference>
<dbReference type="GO" id="GO:0016020">
    <property type="term" value="C:membrane"/>
    <property type="evidence" value="ECO:0007669"/>
    <property type="project" value="InterPro"/>
</dbReference>
<name>A0A5E8BTF5_9ASCO</name>
<evidence type="ECO:0000256" key="6">
    <source>
        <dbReference type="PIRSR" id="PIRSR615500-1"/>
    </source>
</evidence>
<evidence type="ECO:0000313" key="11">
    <source>
        <dbReference type="EMBL" id="VVT54743.1"/>
    </source>
</evidence>
<evidence type="ECO:0000256" key="5">
    <source>
        <dbReference type="ARBA" id="ARBA00022825"/>
    </source>
</evidence>
<feature type="chain" id="PRO_5023034558" description="Peptidase S8/S53 domain-containing protein" evidence="8">
    <location>
        <begin position="22"/>
        <end position="1241"/>
    </location>
</feature>
<dbReference type="PROSITE" id="PS00137">
    <property type="entry name" value="SUBTILASE_HIS"/>
    <property type="match status" value="1"/>
</dbReference>
<protein>
    <recommendedName>
        <fullName evidence="13">Peptidase S8/S53 domain-containing protein</fullName>
    </recommendedName>
</protein>
<dbReference type="PANTHER" id="PTHR43806:SF66">
    <property type="entry name" value="SERIN ENDOPEPTIDASE"/>
    <property type="match status" value="1"/>
</dbReference>
<dbReference type="EMBL" id="CABVLU010000003">
    <property type="protein sequence ID" value="VVT54743.1"/>
    <property type="molecule type" value="Genomic_DNA"/>
</dbReference>
<feature type="active site" description="Charge relay system" evidence="6 7">
    <location>
        <position position="583"/>
    </location>
</feature>
<evidence type="ECO:0000256" key="1">
    <source>
        <dbReference type="ARBA" id="ARBA00011073"/>
    </source>
</evidence>
<dbReference type="AlphaFoldDB" id="A0A5E8BTF5"/>
<dbReference type="PROSITE" id="PS51892">
    <property type="entry name" value="SUBTILASE"/>
    <property type="match status" value="1"/>
</dbReference>
<keyword evidence="3 8" id="KW-0732">Signal</keyword>
<keyword evidence="12" id="KW-1185">Reference proteome</keyword>
<dbReference type="Proteomes" id="UP000398389">
    <property type="component" value="Unassembled WGS sequence"/>
</dbReference>
<dbReference type="OrthoDB" id="4090904at2759"/>
<dbReference type="GeneID" id="43583044"/>
<dbReference type="InterPro" id="IPR023828">
    <property type="entry name" value="Peptidase_S8_Ser-AS"/>
</dbReference>
<evidence type="ECO:0000256" key="2">
    <source>
        <dbReference type="ARBA" id="ARBA00022670"/>
    </source>
</evidence>
<reference evidence="11 12" key="1">
    <citation type="submission" date="2019-09" db="EMBL/GenBank/DDBJ databases">
        <authorList>
            <person name="Brejova B."/>
        </authorList>
    </citation>
    <scope>NUCLEOTIDE SEQUENCE [LARGE SCALE GENOMIC DNA]</scope>
</reference>
<evidence type="ECO:0000256" key="7">
    <source>
        <dbReference type="PROSITE-ProRule" id="PRU01240"/>
    </source>
</evidence>
<dbReference type="InterPro" id="IPR015500">
    <property type="entry name" value="Peptidase_S8_subtilisin-rel"/>
</dbReference>